<comment type="caution">
    <text evidence="2">The sequence shown here is derived from an EMBL/GenBank/DDBJ whole genome shotgun (WGS) entry which is preliminary data.</text>
</comment>
<gene>
    <name evidence="2" type="ORF">GCM10009107_03540</name>
</gene>
<protein>
    <recommendedName>
        <fullName evidence="4">DUF2141 domain-containing protein</fullName>
    </recommendedName>
</protein>
<dbReference type="EMBL" id="BAAAEW010000003">
    <property type="protein sequence ID" value="GAA0741184.1"/>
    <property type="molecule type" value="Genomic_DNA"/>
</dbReference>
<sequence length="141" mass="14450">MKALFTAAAAGLALAFFATLAHAEAPGGCAKVEVQNLRTGQGPLMVAAYTDVASFRKTAASQLQLAVTGETMAIQVCGLTGDTVALTAYQDLNANGKMDANPFGMPTEPWGASGKVAMMGPSWDSAQVPLGTETLVVKLSK</sequence>
<reference evidence="3" key="1">
    <citation type="journal article" date="2019" name="Int. J. Syst. Evol. Microbiol.">
        <title>The Global Catalogue of Microorganisms (GCM) 10K type strain sequencing project: providing services to taxonomists for standard genome sequencing and annotation.</title>
        <authorList>
            <consortium name="The Broad Institute Genomics Platform"/>
            <consortium name="The Broad Institute Genome Sequencing Center for Infectious Disease"/>
            <person name="Wu L."/>
            <person name="Ma J."/>
        </authorList>
    </citation>
    <scope>NUCLEOTIDE SEQUENCE [LARGE SCALE GENOMIC DNA]</scope>
    <source>
        <strain evidence="3">JCM 15503</strain>
    </source>
</reference>
<evidence type="ECO:0000313" key="3">
    <source>
        <dbReference type="Proteomes" id="UP001500279"/>
    </source>
</evidence>
<dbReference type="InterPro" id="IPR018673">
    <property type="entry name" value="DUF2141"/>
</dbReference>
<evidence type="ECO:0000313" key="2">
    <source>
        <dbReference type="EMBL" id="GAA0741184.1"/>
    </source>
</evidence>
<accession>A0ABP3UTF7</accession>
<dbReference type="Proteomes" id="UP001500279">
    <property type="component" value="Unassembled WGS sequence"/>
</dbReference>
<evidence type="ECO:0000256" key="1">
    <source>
        <dbReference type="SAM" id="SignalP"/>
    </source>
</evidence>
<name>A0ABP3UTF7_9BURK</name>
<keyword evidence="3" id="KW-1185">Reference proteome</keyword>
<evidence type="ECO:0008006" key="4">
    <source>
        <dbReference type="Google" id="ProtNLM"/>
    </source>
</evidence>
<dbReference type="RefSeq" id="WP_141286007.1">
    <property type="nucleotide sequence ID" value="NZ_BAAAEW010000003.1"/>
</dbReference>
<dbReference type="Pfam" id="PF09912">
    <property type="entry name" value="DUF2141"/>
    <property type="match status" value="1"/>
</dbReference>
<proteinExistence type="predicted"/>
<feature type="chain" id="PRO_5046492111" description="DUF2141 domain-containing protein" evidence="1">
    <location>
        <begin position="24"/>
        <end position="141"/>
    </location>
</feature>
<feature type="signal peptide" evidence="1">
    <location>
        <begin position="1"/>
        <end position="23"/>
    </location>
</feature>
<keyword evidence="1" id="KW-0732">Signal</keyword>
<organism evidence="2 3">
    <name type="scientific">Ideonella azotifigens</name>
    <dbReference type="NCBI Taxonomy" id="513160"/>
    <lineage>
        <taxon>Bacteria</taxon>
        <taxon>Pseudomonadati</taxon>
        <taxon>Pseudomonadota</taxon>
        <taxon>Betaproteobacteria</taxon>
        <taxon>Burkholderiales</taxon>
        <taxon>Sphaerotilaceae</taxon>
        <taxon>Ideonella</taxon>
    </lineage>
</organism>